<accession>A0A7L9IWY1</accession>
<name>A0A7L9IWY1_9MICO</name>
<reference evidence="1 2" key="1">
    <citation type="submission" date="2020-10" db="EMBL/GenBank/DDBJ databases">
        <title>Janibacter indicus TT2 genome sequence.</title>
        <authorList>
            <person name="Lee K."/>
            <person name="Ganzorig M."/>
        </authorList>
    </citation>
    <scope>NUCLEOTIDE SEQUENCE [LARGE SCALE GENOMIC DNA]</scope>
    <source>
        <strain evidence="1 2">TT2</strain>
    </source>
</reference>
<gene>
    <name evidence="1" type="ORF">IGS73_10620</name>
</gene>
<dbReference type="EMBL" id="CP062789">
    <property type="protein sequence ID" value="QOK21609.1"/>
    <property type="molecule type" value="Genomic_DNA"/>
</dbReference>
<evidence type="ECO:0000313" key="2">
    <source>
        <dbReference type="Proteomes" id="UP000593998"/>
    </source>
</evidence>
<dbReference type="RefSeq" id="WP_192910400.1">
    <property type="nucleotide sequence ID" value="NZ_CP013290.1"/>
</dbReference>
<evidence type="ECO:0000313" key="1">
    <source>
        <dbReference type="EMBL" id="QOK21609.1"/>
    </source>
</evidence>
<sequence>MCAALLDGWVLDPEGYPVVLDDRASPAEAATVERMCPARAIYPRAPRSG</sequence>
<organism evidence="1 2">
    <name type="scientific">Janibacter indicus</name>
    <dbReference type="NCBI Taxonomy" id="857417"/>
    <lineage>
        <taxon>Bacteria</taxon>
        <taxon>Bacillati</taxon>
        <taxon>Actinomycetota</taxon>
        <taxon>Actinomycetes</taxon>
        <taxon>Micrococcales</taxon>
        <taxon>Intrasporangiaceae</taxon>
        <taxon>Janibacter</taxon>
    </lineage>
</organism>
<dbReference type="AlphaFoldDB" id="A0A7L9IWY1"/>
<protein>
    <submittedName>
        <fullName evidence="1">Uncharacterized protein</fullName>
    </submittedName>
</protein>
<proteinExistence type="predicted"/>
<dbReference type="Proteomes" id="UP000593998">
    <property type="component" value="Chromosome"/>
</dbReference>